<comment type="subunit">
    <text evidence="3 13">Monomer.</text>
</comment>
<evidence type="ECO:0000256" key="11">
    <source>
        <dbReference type="ARBA" id="ARBA00069325"/>
    </source>
</evidence>
<keyword evidence="14" id="KW-0413">Isomerase</keyword>
<comment type="similarity">
    <text evidence="9 13">Belongs to the QueA family.</text>
</comment>
<evidence type="ECO:0000256" key="4">
    <source>
        <dbReference type="ARBA" id="ARBA00022490"/>
    </source>
</evidence>
<evidence type="ECO:0000256" key="9">
    <source>
        <dbReference type="ARBA" id="ARBA00061210"/>
    </source>
</evidence>
<organism evidence="14 15">
    <name type="scientific">Sorangium cellulosum</name>
    <name type="common">Polyangium cellulosum</name>
    <dbReference type="NCBI Taxonomy" id="56"/>
    <lineage>
        <taxon>Bacteria</taxon>
        <taxon>Pseudomonadati</taxon>
        <taxon>Myxococcota</taxon>
        <taxon>Polyangia</taxon>
        <taxon>Polyangiales</taxon>
        <taxon>Polyangiaceae</taxon>
        <taxon>Sorangium</taxon>
    </lineage>
</organism>
<keyword evidence="7 13" id="KW-0671">Queuosine biosynthesis</keyword>
<evidence type="ECO:0000256" key="3">
    <source>
        <dbReference type="ARBA" id="ARBA00011245"/>
    </source>
</evidence>
<comment type="pathway">
    <text evidence="2 13">tRNA modification; tRNA-queuosine biosynthesis.</text>
</comment>
<dbReference type="NCBIfam" id="NF001140">
    <property type="entry name" value="PRK00147.1"/>
    <property type="match status" value="1"/>
</dbReference>
<keyword evidence="5 13" id="KW-0808">Transferase</keyword>
<evidence type="ECO:0000256" key="12">
    <source>
        <dbReference type="ARBA" id="ARBA00076160"/>
    </source>
</evidence>
<dbReference type="PANTHER" id="PTHR30307:SF0">
    <property type="entry name" value="S-ADENOSYLMETHIONINE:TRNA RIBOSYLTRANSFERASE-ISOMERASE"/>
    <property type="match status" value="1"/>
</dbReference>
<name>A0A150QKW3_SORCE</name>
<dbReference type="EC" id="2.4.99.17" evidence="10 13"/>
<dbReference type="HAMAP" id="MF_00113">
    <property type="entry name" value="QueA"/>
    <property type="match status" value="1"/>
</dbReference>
<reference evidence="14 15" key="1">
    <citation type="submission" date="2014-02" db="EMBL/GenBank/DDBJ databases">
        <title>The small core and large imbalanced accessory genome model reveals a collaborative survival strategy of Sorangium cellulosum strains in nature.</title>
        <authorList>
            <person name="Han K."/>
            <person name="Peng R."/>
            <person name="Blom J."/>
            <person name="Li Y.-Z."/>
        </authorList>
    </citation>
    <scope>NUCLEOTIDE SEQUENCE [LARGE SCALE GENOMIC DNA]</scope>
    <source>
        <strain evidence="14 15">So0008-312</strain>
    </source>
</reference>
<evidence type="ECO:0000256" key="1">
    <source>
        <dbReference type="ARBA" id="ARBA00004496"/>
    </source>
</evidence>
<evidence type="ECO:0000313" key="15">
    <source>
        <dbReference type="Proteomes" id="UP000075260"/>
    </source>
</evidence>
<dbReference type="InterPro" id="IPR042118">
    <property type="entry name" value="QueA_dom1"/>
</dbReference>
<evidence type="ECO:0000256" key="7">
    <source>
        <dbReference type="ARBA" id="ARBA00022785"/>
    </source>
</evidence>
<comment type="catalytic activity">
    <reaction evidence="8 13">
        <text>7-aminomethyl-7-carbaguanosine(34) in tRNA + S-adenosyl-L-methionine = epoxyqueuosine(34) in tRNA + adenine + L-methionine + 2 H(+)</text>
        <dbReference type="Rhea" id="RHEA:32155"/>
        <dbReference type="Rhea" id="RHEA-COMP:10342"/>
        <dbReference type="Rhea" id="RHEA-COMP:18582"/>
        <dbReference type="ChEBI" id="CHEBI:15378"/>
        <dbReference type="ChEBI" id="CHEBI:16708"/>
        <dbReference type="ChEBI" id="CHEBI:57844"/>
        <dbReference type="ChEBI" id="CHEBI:59789"/>
        <dbReference type="ChEBI" id="CHEBI:82833"/>
        <dbReference type="ChEBI" id="CHEBI:194443"/>
        <dbReference type="EC" id="2.4.99.17"/>
    </reaction>
</comment>
<dbReference type="GO" id="GO:0005737">
    <property type="term" value="C:cytoplasm"/>
    <property type="evidence" value="ECO:0007669"/>
    <property type="project" value="UniProtKB-SubCell"/>
</dbReference>
<dbReference type="UniPathway" id="UPA00392"/>
<dbReference type="InterPro" id="IPR003699">
    <property type="entry name" value="QueA"/>
</dbReference>
<dbReference type="Gene3D" id="3.40.1780.10">
    <property type="entry name" value="QueA-like"/>
    <property type="match status" value="1"/>
</dbReference>
<keyword evidence="4 13" id="KW-0963">Cytoplasm</keyword>
<dbReference type="GO" id="GO:0008616">
    <property type="term" value="P:tRNA queuosine(34) biosynthetic process"/>
    <property type="evidence" value="ECO:0007669"/>
    <property type="project" value="UniProtKB-UniRule"/>
</dbReference>
<dbReference type="Gene3D" id="2.40.10.240">
    <property type="entry name" value="QueA-like"/>
    <property type="match status" value="1"/>
</dbReference>
<proteinExistence type="inferred from homology"/>
<dbReference type="NCBIfam" id="TIGR00113">
    <property type="entry name" value="queA"/>
    <property type="match status" value="1"/>
</dbReference>
<dbReference type="InterPro" id="IPR042119">
    <property type="entry name" value="QueA_dom2"/>
</dbReference>
<comment type="function">
    <text evidence="13">Transfers and isomerizes the ribose moiety from AdoMet to the 7-aminomethyl group of 7-deazaguanine (preQ1-tRNA) to give epoxyqueuosine (oQ-tRNA).</text>
</comment>
<dbReference type="InterPro" id="IPR036100">
    <property type="entry name" value="QueA_sf"/>
</dbReference>
<evidence type="ECO:0000256" key="5">
    <source>
        <dbReference type="ARBA" id="ARBA00022679"/>
    </source>
</evidence>
<dbReference type="EMBL" id="JEMA01000581">
    <property type="protein sequence ID" value="KYF68298.1"/>
    <property type="molecule type" value="Genomic_DNA"/>
</dbReference>
<comment type="subcellular location">
    <subcellularLocation>
        <location evidence="1 13">Cytoplasm</location>
    </subcellularLocation>
</comment>
<evidence type="ECO:0000313" key="14">
    <source>
        <dbReference type="EMBL" id="KYF68298.1"/>
    </source>
</evidence>
<dbReference type="FunFam" id="3.40.1780.10:FF:000001">
    <property type="entry name" value="S-adenosylmethionine:tRNA ribosyltransferase-isomerase"/>
    <property type="match status" value="1"/>
</dbReference>
<accession>A0A150QKW3</accession>
<sequence>MRCELLDYELPEALIASRPPEERDGARLLLIDRGRSDREIEHAAIRDLDRHVERGALVVVNDTRVVPARLFGSKRGTGGQVELFLLHRLDEAPASGGDLAGPAEGAARPERWRAMGRASKPIRPGAVLDLERDGALVAEVLERAEDGVLTVQLSSPAGLSIAAAIDAYGHIPLPPYMGRGDDASDRERYQTIFARVPGAVAAPTAGLHLSPALVERLRANGVEIASLTLHVGLGTFQPVTADDLDVHPMHAEVYSVPEATAAAIARARERRAPVVAVGTTVVRALETAADPARAGLVRAQSGETRLLIQPGYHFRVVDALLTNFHLPRSTLLALVFAFAGRERTLRAYRAAIDAGYRFYSYGDAMLIRGASAP</sequence>
<dbReference type="OrthoDB" id="9805933at2"/>
<evidence type="ECO:0000256" key="8">
    <source>
        <dbReference type="ARBA" id="ARBA00052751"/>
    </source>
</evidence>
<evidence type="ECO:0000256" key="2">
    <source>
        <dbReference type="ARBA" id="ARBA00004691"/>
    </source>
</evidence>
<keyword evidence="6 13" id="KW-0949">S-adenosyl-L-methionine</keyword>
<evidence type="ECO:0000256" key="10">
    <source>
        <dbReference type="ARBA" id="ARBA00066503"/>
    </source>
</evidence>
<dbReference type="GO" id="GO:0051075">
    <property type="term" value="F:S-adenosylmethionine:tRNA ribosyltransferase-isomerase activity"/>
    <property type="evidence" value="ECO:0007669"/>
    <property type="project" value="UniProtKB-EC"/>
</dbReference>
<gene>
    <name evidence="13" type="primary">queA</name>
    <name evidence="14" type="ORF">BE15_10950</name>
</gene>
<dbReference type="Pfam" id="PF02547">
    <property type="entry name" value="Queuosine_synth"/>
    <property type="match status" value="1"/>
</dbReference>
<evidence type="ECO:0000256" key="6">
    <source>
        <dbReference type="ARBA" id="ARBA00022691"/>
    </source>
</evidence>
<comment type="caution">
    <text evidence="14">The sequence shown here is derived from an EMBL/GenBank/DDBJ whole genome shotgun (WGS) entry which is preliminary data.</text>
</comment>
<dbReference type="PANTHER" id="PTHR30307">
    <property type="entry name" value="S-ADENOSYLMETHIONINE:TRNA RIBOSYLTRANSFERASE-ISOMERASE"/>
    <property type="match status" value="1"/>
</dbReference>
<dbReference type="AlphaFoldDB" id="A0A150QKW3"/>
<dbReference type="SUPFAM" id="SSF111337">
    <property type="entry name" value="QueA-like"/>
    <property type="match status" value="1"/>
</dbReference>
<dbReference type="Proteomes" id="UP000075260">
    <property type="component" value="Unassembled WGS sequence"/>
</dbReference>
<evidence type="ECO:0000256" key="13">
    <source>
        <dbReference type="HAMAP-Rule" id="MF_00113"/>
    </source>
</evidence>
<dbReference type="RefSeq" id="WP_061609218.1">
    <property type="nucleotide sequence ID" value="NZ_JEMA01000581.1"/>
</dbReference>
<protein>
    <recommendedName>
        <fullName evidence="11 13">S-adenosylmethionine:tRNA ribosyltransferase-isomerase</fullName>
        <ecNumber evidence="10 13">2.4.99.17</ecNumber>
    </recommendedName>
    <alternativeName>
        <fullName evidence="12 13">Queuosine biosynthesis protein QueA</fullName>
    </alternativeName>
</protein>